<keyword evidence="1" id="KW-0472">Membrane</keyword>
<organism evidence="2 3">
    <name type="scientific">Grylomicrobium aquisgranensis</name>
    <dbReference type="NCBI Taxonomy" id="2926318"/>
    <lineage>
        <taxon>Bacteria</taxon>
        <taxon>Bacillati</taxon>
        <taxon>Bacillota</taxon>
        <taxon>Erysipelotrichia</taxon>
        <taxon>Erysipelotrichales</taxon>
        <taxon>Erysipelotrichaceae</taxon>
        <taxon>Grylomicrobium</taxon>
    </lineage>
</organism>
<gene>
    <name evidence="2" type="ORF">MOZ60_02610</name>
</gene>
<keyword evidence="1" id="KW-1133">Transmembrane helix</keyword>
<dbReference type="AlphaFoldDB" id="A0AB35U5E1"/>
<protein>
    <submittedName>
        <fullName evidence="2">Uncharacterized protein</fullName>
    </submittedName>
</protein>
<keyword evidence="1" id="KW-0812">Transmembrane</keyword>
<comment type="caution">
    <text evidence="2">The sequence shown here is derived from an EMBL/GenBank/DDBJ whole genome shotgun (WGS) entry which is preliminary data.</text>
</comment>
<evidence type="ECO:0000313" key="2">
    <source>
        <dbReference type="EMBL" id="MDX8418982.1"/>
    </source>
</evidence>
<proteinExistence type="predicted"/>
<sequence length="49" mass="5195">MPPGIMAFVASGGDVGAVITQLLCIVIFFAIYTPFVLISNHTKPESQEA</sequence>
<feature type="transmembrane region" description="Helical" evidence="1">
    <location>
        <begin position="15"/>
        <end position="38"/>
    </location>
</feature>
<dbReference type="EMBL" id="JALBUR010000004">
    <property type="protein sequence ID" value="MDX8418982.1"/>
    <property type="molecule type" value="Genomic_DNA"/>
</dbReference>
<name>A0AB35U5E1_9FIRM</name>
<reference evidence="2 3" key="1">
    <citation type="submission" date="2022-03" db="EMBL/GenBank/DDBJ databases">
        <title>Novel taxa within the pig intestine.</title>
        <authorList>
            <person name="Wylensek D."/>
            <person name="Bishof K."/>
            <person name="Afrizal A."/>
            <person name="Clavel T."/>
        </authorList>
    </citation>
    <scope>NUCLEOTIDE SEQUENCE [LARGE SCALE GENOMIC DNA]</scope>
    <source>
        <strain evidence="2 3">CLA-KB-P133</strain>
    </source>
</reference>
<keyword evidence="3" id="KW-1185">Reference proteome</keyword>
<evidence type="ECO:0000313" key="3">
    <source>
        <dbReference type="Proteomes" id="UP001286174"/>
    </source>
</evidence>
<dbReference type="Proteomes" id="UP001286174">
    <property type="component" value="Unassembled WGS sequence"/>
</dbReference>
<dbReference type="RefSeq" id="WP_370595542.1">
    <property type="nucleotide sequence ID" value="NZ_JALBUR010000004.1"/>
</dbReference>
<evidence type="ECO:0000256" key="1">
    <source>
        <dbReference type="SAM" id="Phobius"/>
    </source>
</evidence>
<accession>A0AB35U5E1</accession>